<evidence type="ECO:0000313" key="6">
    <source>
        <dbReference type="Proteomes" id="UP000061382"/>
    </source>
</evidence>
<feature type="domain" description="HTH marR-type" evidence="4">
    <location>
        <begin position="1"/>
        <end position="149"/>
    </location>
</feature>
<dbReference type="InterPro" id="IPR039422">
    <property type="entry name" value="MarR/SlyA-like"/>
</dbReference>
<dbReference type="SMART" id="SM00347">
    <property type="entry name" value="HTH_MARR"/>
    <property type="match status" value="1"/>
</dbReference>
<dbReference type="PANTHER" id="PTHR33164">
    <property type="entry name" value="TRANSCRIPTIONAL REGULATOR, MARR FAMILY"/>
    <property type="match status" value="1"/>
</dbReference>
<name>A0A0P0CNR1_9BACT</name>
<proteinExistence type="predicted"/>
<dbReference type="GO" id="GO:0006950">
    <property type="term" value="P:response to stress"/>
    <property type="evidence" value="ECO:0007669"/>
    <property type="project" value="TreeGrafter"/>
</dbReference>
<protein>
    <recommendedName>
        <fullName evidence="4">HTH marR-type domain-containing protein</fullName>
    </recommendedName>
</protein>
<dbReference type="PATRIC" id="fig|512763.3.peg.1612"/>
<dbReference type="RefSeq" id="WP_062543226.1">
    <property type="nucleotide sequence ID" value="NZ_CP012643.1"/>
</dbReference>
<dbReference type="InterPro" id="IPR036388">
    <property type="entry name" value="WH-like_DNA-bd_sf"/>
</dbReference>
<keyword evidence="2" id="KW-0238">DNA-binding</keyword>
<dbReference type="KEGG" id="rti:DC20_07310"/>
<evidence type="ECO:0000256" key="3">
    <source>
        <dbReference type="ARBA" id="ARBA00023163"/>
    </source>
</evidence>
<reference evidence="5 6" key="1">
    <citation type="submission" date="2015-08" db="EMBL/GenBank/DDBJ databases">
        <title>Complete genome sequence of Rufibacter tibetensis strain 1351t, a radiation-resistant bacterium from tibet plateau.</title>
        <authorList>
            <person name="Dai J."/>
        </authorList>
    </citation>
    <scope>NUCLEOTIDE SEQUENCE [LARGE SCALE GENOMIC DNA]</scope>
    <source>
        <strain evidence="5 6">1351</strain>
    </source>
</reference>
<dbReference type="InterPro" id="IPR036390">
    <property type="entry name" value="WH_DNA-bd_sf"/>
</dbReference>
<keyword evidence="1" id="KW-0805">Transcription regulation</keyword>
<evidence type="ECO:0000259" key="4">
    <source>
        <dbReference type="PROSITE" id="PS50995"/>
    </source>
</evidence>
<dbReference type="GO" id="GO:0003677">
    <property type="term" value="F:DNA binding"/>
    <property type="evidence" value="ECO:0007669"/>
    <property type="project" value="UniProtKB-KW"/>
</dbReference>
<dbReference type="AlphaFoldDB" id="A0A0P0CNR1"/>
<dbReference type="Proteomes" id="UP000061382">
    <property type="component" value="Chromosome"/>
</dbReference>
<dbReference type="PANTHER" id="PTHR33164:SF101">
    <property type="entry name" value="TRANSCRIPTIONAL REPRESSOR MPRA"/>
    <property type="match status" value="1"/>
</dbReference>
<dbReference type="EMBL" id="CP012643">
    <property type="protein sequence ID" value="ALI98815.1"/>
    <property type="molecule type" value="Genomic_DNA"/>
</dbReference>
<dbReference type="Pfam" id="PF01047">
    <property type="entry name" value="MarR"/>
    <property type="match status" value="1"/>
</dbReference>
<dbReference type="InterPro" id="IPR000835">
    <property type="entry name" value="HTH_MarR-typ"/>
</dbReference>
<evidence type="ECO:0000256" key="1">
    <source>
        <dbReference type="ARBA" id="ARBA00023015"/>
    </source>
</evidence>
<dbReference type="Gene3D" id="1.10.10.10">
    <property type="entry name" value="Winged helix-like DNA-binding domain superfamily/Winged helix DNA-binding domain"/>
    <property type="match status" value="1"/>
</dbReference>
<dbReference type="PRINTS" id="PR00598">
    <property type="entry name" value="HTHMARR"/>
</dbReference>
<dbReference type="InterPro" id="IPR023187">
    <property type="entry name" value="Tscrpt_reg_MarR-type_CS"/>
</dbReference>
<accession>A0A0P0CNR1</accession>
<dbReference type="PROSITE" id="PS01117">
    <property type="entry name" value="HTH_MARR_1"/>
    <property type="match status" value="1"/>
</dbReference>
<dbReference type="STRING" id="512763.DC20_07310"/>
<gene>
    <name evidence="5" type="ORF">DC20_07310</name>
</gene>
<dbReference type="SUPFAM" id="SSF46785">
    <property type="entry name" value="Winged helix' DNA-binding domain"/>
    <property type="match status" value="1"/>
</dbReference>
<evidence type="ECO:0000256" key="2">
    <source>
        <dbReference type="ARBA" id="ARBA00023125"/>
    </source>
</evidence>
<dbReference type="GO" id="GO:0003700">
    <property type="term" value="F:DNA-binding transcription factor activity"/>
    <property type="evidence" value="ECO:0007669"/>
    <property type="project" value="InterPro"/>
</dbReference>
<organism evidence="5 6">
    <name type="scientific">Rufibacter tibetensis</name>
    <dbReference type="NCBI Taxonomy" id="512763"/>
    <lineage>
        <taxon>Bacteria</taxon>
        <taxon>Pseudomonadati</taxon>
        <taxon>Bacteroidota</taxon>
        <taxon>Cytophagia</taxon>
        <taxon>Cytophagales</taxon>
        <taxon>Hymenobacteraceae</taxon>
        <taxon>Rufibacter</taxon>
    </lineage>
</organism>
<keyword evidence="3" id="KW-0804">Transcription</keyword>
<evidence type="ECO:0000313" key="5">
    <source>
        <dbReference type="EMBL" id="ALI98815.1"/>
    </source>
</evidence>
<sequence>MKLEDELKQKTFGSPYRRMVVNVMFTGNWLQKEFSCQLKQYGLSLQQNNVLGILRGQYPNPATLGLVQERMLDRDSNATRLVDKLLEKGLVTRCQCPDNRRKVDIVITEKGLELLKQTDAIMQNLEEKYSQISPDEAVLIGELMDKLREKEQ</sequence>
<keyword evidence="6" id="KW-1185">Reference proteome</keyword>
<dbReference type="OrthoDB" id="763883at2"/>
<dbReference type="PROSITE" id="PS50995">
    <property type="entry name" value="HTH_MARR_2"/>
    <property type="match status" value="1"/>
</dbReference>